<accession>A0A6N7WPZ6</accession>
<dbReference type="InterPro" id="IPR047057">
    <property type="entry name" value="MerR_fam"/>
</dbReference>
<dbReference type="SUPFAM" id="SSF46955">
    <property type="entry name" value="Putative DNA-binding domain"/>
    <property type="match status" value="1"/>
</dbReference>
<dbReference type="GO" id="GO:0003677">
    <property type="term" value="F:DNA binding"/>
    <property type="evidence" value="ECO:0007669"/>
    <property type="project" value="UniProtKB-KW"/>
</dbReference>
<gene>
    <name evidence="4" type="ORF">FYJ82_05860</name>
</gene>
<keyword evidence="2" id="KW-0175">Coiled coil</keyword>
<feature type="domain" description="HTH merR-type" evidence="3">
    <location>
        <begin position="1"/>
        <end position="69"/>
    </location>
</feature>
<reference evidence="4 5" key="1">
    <citation type="submission" date="2019-08" db="EMBL/GenBank/DDBJ databases">
        <title>In-depth cultivation of the pig gut microbiome towards novel bacterial diversity and tailored functional studies.</title>
        <authorList>
            <person name="Wylensek D."/>
            <person name="Hitch T.C.A."/>
            <person name="Clavel T."/>
        </authorList>
    </citation>
    <scope>NUCLEOTIDE SEQUENCE [LARGE SCALE GENOMIC DNA]</scope>
    <source>
        <strain evidence="4 5">BL-178-WT-3A</strain>
    </source>
</reference>
<dbReference type="InterPro" id="IPR009061">
    <property type="entry name" value="DNA-bd_dom_put_sf"/>
</dbReference>
<dbReference type="AlphaFoldDB" id="A0A6N7WPZ6"/>
<evidence type="ECO:0000256" key="2">
    <source>
        <dbReference type="SAM" id="Coils"/>
    </source>
</evidence>
<evidence type="ECO:0000259" key="3">
    <source>
        <dbReference type="PROSITE" id="PS50937"/>
    </source>
</evidence>
<proteinExistence type="predicted"/>
<keyword evidence="1" id="KW-0238">DNA-binding</keyword>
<dbReference type="PANTHER" id="PTHR30204">
    <property type="entry name" value="REDOX-CYCLING DRUG-SENSING TRANSCRIPTIONAL ACTIVATOR SOXR"/>
    <property type="match status" value="1"/>
</dbReference>
<sequence>MNIKTVSEQTGISVDTIRYYERIGLIPRVKRQASGVRDFSERDIAALEFVRCFRRAGVGIESLIEYMGLVEAGDGTEQARLDLLEEERVKLEARIAELQEAHRRLNRKIQNYQNIVLKKEQHLFNEEITKS</sequence>
<name>A0A6N7WPZ6_STRAY</name>
<evidence type="ECO:0000256" key="1">
    <source>
        <dbReference type="ARBA" id="ARBA00023125"/>
    </source>
</evidence>
<dbReference type="NCBIfam" id="NF041849">
    <property type="entry name" value="trans_regNmlR"/>
    <property type="match status" value="1"/>
</dbReference>
<evidence type="ECO:0000313" key="4">
    <source>
        <dbReference type="EMBL" id="MST53915.1"/>
    </source>
</evidence>
<dbReference type="PROSITE" id="PS50937">
    <property type="entry name" value="HTH_MERR_2"/>
    <property type="match status" value="1"/>
</dbReference>
<dbReference type="PANTHER" id="PTHR30204:SF98">
    <property type="entry name" value="HTH-TYPE TRANSCRIPTIONAL REGULATOR ADHR"/>
    <property type="match status" value="1"/>
</dbReference>
<protein>
    <submittedName>
        <fullName evidence="4">MerR family transcriptional regulator</fullName>
    </submittedName>
</protein>
<dbReference type="OrthoDB" id="9811174at2"/>
<dbReference type="Pfam" id="PF13411">
    <property type="entry name" value="MerR_1"/>
    <property type="match status" value="1"/>
</dbReference>
<dbReference type="Gene3D" id="1.10.1660.10">
    <property type="match status" value="1"/>
</dbReference>
<dbReference type="SMART" id="SM00422">
    <property type="entry name" value="HTH_MERR"/>
    <property type="match status" value="1"/>
</dbReference>
<feature type="coiled-coil region" evidence="2">
    <location>
        <begin position="81"/>
        <end position="115"/>
    </location>
</feature>
<evidence type="ECO:0000313" key="5">
    <source>
        <dbReference type="Proteomes" id="UP000471052"/>
    </source>
</evidence>
<dbReference type="Proteomes" id="UP000471052">
    <property type="component" value="Unassembled WGS sequence"/>
</dbReference>
<comment type="caution">
    <text evidence="4">The sequence shown here is derived from an EMBL/GenBank/DDBJ whole genome shotgun (WGS) entry which is preliminary data.</text>
</comment>
<dbReference type="InterPro" id="IPR000551">
    <property type="entry name" value="MerR-type_HTH_dom"/>
</dbReference>
<dbReference type="GO" id="GO:0003700">
    <property type="term" value="F:DNA-binding transcription factor activity"/>
    <property type="evidence" value="ECO:0007669"/>
    <property type="project" value="InterPro"/>
</dbReference>
<dbReference type="CDD" id="cd01109">
    <property type="entry name" value="HTH_YyaN"/>
    <property type="match status" value="1"/>
</dbReference>
<dbReference type="RefSeq" id="WP_154455042.1">
    <property type="nucleotide sequence ID" value="NZ_BRXN01000003.1"/>
</dbReference>
<dbReference type="EMBL" id="VUNP01000022">
    <property type="protein sequence ID" value="MST53915.1"/>
    <property type="molecule type" value="Genomic_DNA"/>
</dbReference>
<dbReference type="PRINTS" id="PR00040">
    <property type="entry name" value="HTHMERR"/>
</dbReference>
<organism evidence="4 5">
    <name type="scientific">Streptococcus alactolyticus</name>
    <dbReference type="NCBI Taxonomy" id="29389"/>
    <lineage>
        <taxon>Bacteria</taxon>
        <taxon>Bacillati</taxon>
        <taxon>Bacillota</taxon>
        <taxon>Bacilli</taxon>
        <taxon>Lactobacillales</taxon>
        <taxon>Streptococcaceae</taxon>
        <taxon>Streptococcus</taxon>
    </lineage>
</organism>